<dbReference type="PROSITE" id="PS50949">
    <property type="entry name" value="HTH_GNTR"/>
    <property type="match status" value="1"/>
</dbReference>
<keyword evidence="6" id="KW-1185">Reference proteome</keyword>
<organism evidence="5 6">
    <name type="scientific">Tritonibacter aquimaris</name>
    <dbReference type="NCBI Taxonomy" id="2663379"/>
    <lineage>
        <taxon>Bacteria</taxon>
        <taxon>Pseudomonadati</taxon>
        <taxon>Pseudomonadota</taxon>
        <taxon>Alphaproteobacteria</taxon>
        <taxon>Rhodobacterales</taxon>
        <taxon>Paracoccaceae</taxon>
        <taxon>Tritonibacter</taxon>
    </lineage>
</organism>
<dbReference type="AlphaFoldDB" id="A0A844AVX9"/>
<dbReference type="SMART" id="SM00866">
    <property type="entry name" value="UTRA"/>
    <property type="match status" value="1"/>
</dbReference>
<feature type="domain" description="HTH gntR-type" evidence="4">
    <location>
        <begin position="4"/>
        <end position="72"/>
    </location>
</feature>
<dbReference type="SUPFAM" id="SSF64288">
    <property type="entry name" value="Chorismate lyase-like"/>
    <property type="match status" value="1"/>
</dbReference>
<name>A0A844AVX9_9RHOB</name>
<evidence type="ECO:0000313" key="5">
    <source>
        <dbReference type="EMBL" id="MQY44037.1"/>
    </source>
</evidence>
<dbReference type="InterPro" id="IPR011663">
    <property type="entry name" value="UTRA"/>
</dbReference>
<evidence type="ECO:0000256" key="2">
    <source>
        <dbReference type="ARBA" id="ARBA00023125"/>
    </source>
</evidence>
<dbReference type="GO" id="GO:0003700">
    <property type="term" value="F:DNA-binding transcription factor activity"/>
    <property type="evidence" value="ECO:0007669"/>
    <property type="project" value="InterPro"/>
</dbReference>
<dbReference type="SMART" id="SM00345">
    <property type="entry name" value="HTH_GNTR"/>
    <property type="match status" value="1"/>
</dbReference>
<dbReference type="CDD" id="cd07377">
    <property type="entry name" value="WHTH_GntR"/>
    <property type="match status" value="1"/>
</dbReference>
<keyword evidence="2" id="KW-0238">DNA-binding</keyword>
<keyword evidence="3" id="KW-0804">Transcription</keyword>
<dbReference type="Pfam" id="PF00392">
    <property type="entry name" value="GntR"/>
    <property type="match status" value="1"/>
</dbReference>
<protein>
    <submittedName>
        <fullName evidence="5">UTRA domain-containing protein</fullName>
    </submittedName>
</protein>
<dbReference type="RefSeq" id="WP_153548932.1">
    <property type="nucleotide sequence ID" value="NZ_WIXK01000010.1"/>
</dbReference>
<evidence type="ECO:0000313" key="6">
    <source>
        <dbReference type="Proteomes" id="UP000436694"/>
    </source>
</evidence>
<dbReference type="GO" id="GO:0045892">
    <property type="term" value="P:negative regulation of DNA-templated transcription"/>
    <property type="evidence" value="ECO:0007669"/>
    <property type="project" value="TreeGrafter"/>
</dbReference>
<dbReference type="Gene3D" id="3.40.1410.10">
    <property type="entry name" value="Chorismate lyase-like"/>
    <property type="match status" value="1"/>
</dbReference>
<dbReference type="GO" id="GO:0003677">
    <property type="term" value="F:DNA binding"/>
    <property type="evidence" value="ECO:0007669"/>
    <property type="project" value="UniProtKB-KW"/>
</dbReference>
<dbReference type="InterPro" id="IPR036388">
    <property type="entry name" value="WH-like_DNA-bd_sf"/>
</dbReference>
<accession>A0A844AVX9</accession>
<dbReference type="PRINTS" id="PR00035">
    <property type="entry name" value="HTHGNTR"/>
</dbReference>
<dbReference type="InterPro" id="IPR028978">
    <property type="entry name" value="Chorismate_lyase_/UTRA_dom_sf"/>
</dbReference>
<dbReference type="PANTHER" id="PTHR44846:SF1">
    <property type="entry name" value="MANNOSYL-D-GLYCERATE TRANSPORT_METABOLISM SYSTEM REPRESSOR MNGR-RELATED"/>
    <property type="match status" value="1"/>
</dbReference>
<dbReference type="EMBL" id="WIXK01000010">
    <property type="protein sequence ID" value="MQY44037.1"/>
    <property type="molecule type" value="Genomic_DNA"/>
</dbReference>
<dbReference type="InterPro" id="IPR050679">
    <property type="entry name" value="Bact_HTH_transcr_reg"/>
</dbReference>
<dbReference type="PANTHER" id="PTHR44846">
    <property type="entry name" value="MANNOSYL-D-GLYCERATE TRANSPORT/METABOLISM SYSTEM REPRESSOR MNGR-RELATED"/>
    <property type="match status" value="1"/>
</dbReference>
<evidence type="ECO:0000259" key="4">
    <source>
        <dbReference type="PROSITE" id="PS50949"/>
    </source>
</evidence>
<dbReference type="SUPFAM" id="SSF46785">
    <property type="entry name" value="Winged helix' DNA-binding domain"/>
    <property type="match status" value="1"/>
</dbReference>
<comment type="caution">
    <text evidence="5">The sequence shown here is derived from an EMBL/GenBank/DDBJ whole genome shotgun (WGS) entry which is preliminary data.</text>
</comment>
<gene>
    <name evidence="5" type="ORF">GG681_15430</name>
</gene>
<dbReference type="Pfam" id="PF07702">
    <property type="entry name" value="UTRA"/>
    <property type="match status" value="1"/>
</dbReference>
<keyword evidence="1" id="KW-0805">Transcription regulation</keyword>
<evidence type="ECO:0000256" key="3">
    <source>
        <dbReference type="ARBA" id="ARBA00023163"/>
    </source>
</evidence>
<evidence type="ECO:0000256" key="1">
    <source>
        <dbReference type="ARBA" id="ARBA00023015"/>
    </source>
</evidence>
<dbReference type="Proteomes" id="UP000436694">
    <property type="component" value="Unassembled WGS sequence"/>
</dbReference>
<reference evidence="5 6" key="1">
    <citation type="submission" date="2019-10" db="EMBL/GenBank/DDBJ databases">
        <title>Epibacterium sp. nov., isolated from seawater.</title>
        <authorList>
            <person name="Zhang X."/>
            <person name="Li N."/>
        </authorList>
    </citation>
    <scope>NUCLEOTIDE SEQUENCE [LARGE SCALE GENOMIC DNA]</scope>
    <source>
        <strain evidence="5 6">SM1969</strain>
    </source>
</reference>
<proteinExistence type="predicted"/>
<dbReference type="InterPro" id="IPR036390">
    <property type="entry name" value="WH_DNA-bd_sf"/>
</dbReference>
<sequence length="244" mass="27382">MSREQNWKDVYQALVADLRAATFPNGSKLPSQRELCQRYMSSRHAVRRALKNLEDEGAISSWQGREAVVVGQPILYRIDRKTRFATCVREQGRDVKVSVVRISERERFPARVAAQLQLAPGSRGAFAEFMHHVDGVPTALGRHFFNSHRFPDILHEAAKSQPSVPTAFRNSGVTDYFRSSTLVEVRQPTAPEAMALEIPPTQSVLNLWGQNVDERGAPIEVTEAVVRTDTVRLEINAHQVADLV</sequence>
<dbReference type="InterPro" id="IPR000524">
    <property type="entry name" value="Tscrpt_reg_HTH_GntR"/>
</dbReference>
<dbReference type="Gene3D" id="1.10.10.10">
    <property type="entry name" value="Winged helix-like DNA-binding domain superfamily/Winged helix DNA-binding domain"/>
    <property type="match status" value="1"/>
</dbReference>